<proteinExistence type="predicted"/>
<feature type="transmembrane region" description="Helical" evidence="1">
    <location>
        <begin position="314"/>
        <end position="338"/>
    </location>
</feature>
<evidence type="ECO:0000313" key="2">
    <source>
        <dbReference type="EMBL" id="AAT46512.1"/>
    </source>
</evidence>
<accession>Q6H0Y2</accession>
<reference evidence="2" key="1">
    <citation type="submission" date="2004-01" db="EMBL/GenBank/DDBJ databases">
        <title>Plasmid pTC and its variants of hyperthermoacidophilic archaeon Sulfolobus tengchongensis.</title>
        <authorList>
            <person name="Xiang X."/>
            <person name="Huang L."/>
        </authorList>
    </citation>
    <scope>NUCLEOTIDE SEQUENCE</scope>
    <source>
        <plasmid evidence="2">pTC</plasmid>
    </source>
</reference>
<protein>
    <submittedName>
        <fullName evidence="2">Uncharacterized protein</fullName>
    </submittedName>
</protein>
<evidence type="ECO:0000256" key="1">
    <source>
        <dbReference type="SAM" id="Phobius"/>
    </source>
</evidence>
<organism evidence="2">
    <name type="scientific">Sulfolobus tengchongensis</name>
    <dbReference type="NCBI Taxonomy" id="207809"/>
    <lineage>
        <taxon>Archaea</taxon>
        <taxon>Thermoproteota</taxon>
        <taxon>Thermoprotei</taxon>
        <taxon>Sulfolobales</taxon>
        <taxon>Sulfolobaceae</taxon>
        <taxon>Sulfolobus</taxon>
    </lineage>
</organism>
<feature type="transmembrane region" description="Helical" evidence="1">
    <location>
        <begin position="392"/>
        <end position="414"/>
    </location>
</feature>
<dbReference type="GeneID" id="97614086"/>
<feature type="transmembrane region" description="Helical" evidence="1">
    <location>
        <begin position="33"/>
        <end position="52"/>
    </location>
</feature>
<keyword evidence="2" id="KW-0614">Plasmid</keyword>
<dbReference type="EMBL" id="AY517480">
    <property type="protein sequence ID" value="AAT46512.1"/>
    <property type="molecule type" value="Genomic_DNA"/>
</dbReference>
<feature type="transmembrane region" description="Helical" evidence="1">
    <location>
        <begin position="234"/>
        <end position="259"/>
    </location>
</feature>
<keyword evidence="1" id="KW-1133">Transmembrane helix</keyword>
<feature type="transmembrane region" description="Helical" evidence="1">
    <location>
        <begin position="279"/>
        <end position="302"/>
    </location>
</feature>
<feature type="transmembrane region" description="Helical" evidence="1">
    <location>
        <begin position="59"/>
        <end position="79"/>
    </location>
</feature>
<sequence length="458" mass="49058">MKKALVLMVVLLLIPGVTITALAATPNPPSSNFITTLQLALPTALILLAILANRYDQRYALTLFGAALLSAILLSHASFSANLYVPGATQYIEFNITGPTTVYTHQSYTWTIQSGGYTPSWKIINTSTANVVASGSGTTIRWAPPSPGRYAIIATYVQTSNVSIYGYGVLVVDAQNPPSPLGWIEGAIESAIQSIIQSLVQGFGGFGSVIAQVGIVPINQLVYAPLPDTFTTTLFYQIQGIVFGIAGLMIAFSVVYNALQGNYYDIVDLAGDVLYKLGVFALFAGAGLTIYEYAAGWINFLIQQTISTQLNAIAGELFISLITYLGSWVVTNVIPLGFGTALANLDTDVIFFYLLFIALAFLRYAILMATISLIPLAAVTWIFEWTRKISGIIVDLIVGLVMSGVIAGYTLAFLEELGLGIILFLIGPVLIGVDLAVVLFLAFTSLRPQGLVKAFKSK</sequence>
<feature type="transmembrane region" description="Helical" evidence="1">
    <location>
        <begin position="420"/>
        <end position="443"/>
    </location>
</feature>
<feature type="transmembrane region" description="Helical" evidence="1">
    <location>
        <begin position="350"/>
        <end position="383"/>
    </location>
</feature>
<keyword evidence="1" id="KW-0472">Membrane</keyword>
<name>Q6H0Y2_9CREN</name>
<keyword evidence="1" id="KW-0812">Transmembrane</keyword>
<geneLocation type="plasmid" evidence="2">
    <name>pTC</name>
</geneLocation>
<dbReference type="AlphaFoldDB" id="Q6H0Y2"/>
<dbReference type="RefSeq" id="WP_011182883.1">
    <property type="nucleotide sequence ID" value="NC_005969.1"/>
</dbReference>